<dbReference type="Pfam" id="PF04434">
    <property type="entry name" value="SWIM"/>
    <property type="match status" value="1"/>
</dbReference>
<dbReference type="PANTHER" id="PTHR31973:SF187">
    <property type="entry name" value="MUTATOR TRANSPOSASE MUDRA PROTEIN"/>
    <property type="match status" value="1"/>
</dbReference>
<evidence type="ECO:0000256" key="3">
    <source>
        <dbReference type="ARBA" id="ARBA00022833"/>
    </source>
</evidence>
<reference evidence="6" key="1">
    <citation type="journal article" date="2022" name="Plant J.">
        <title>Strategies of tolerance reflected in two North American maple genomes.</title>
        <authorList>
            <person name="McEvoy S.L."/>
            <person name="Sezen U.U."/>
            <person name="Trouern-Trend A."/>
            <person name="McMahon S.M."/>
            <person name="Schaberg P.G."/>
            <person name="Yang J."/>
            <person name="Wegrzyn J.L."/>
            <person name="Swenson N.G."/>
        </authorList>
    </citation>
    <scope>NUCLEOTIDE SEQUENCE</scope>
    <source>
        <strain evidence="6">91603</strain>
    </source>
</reference>
<protein>
    <recommendedName>
        <fullName evidence="5">SWIM-type domain-containing protein</fullName>
    </recommendedName>
</protein>
<evidence type="ECO:0000256" key="4">
    <source>
        <dbReference type="PROSITE-ProRule" id="PRU00325"/>
    </source>
</evidence>
<organism evidence="6 7">
    <name type="scientific">Acer negundo</name>
    <name type="common">Box elder</name>
    <dbReference type="NCBI Taxonomy" id="4023"/>
    <lineage>
        <taxon>Eukaryota</taxon>
        <taxon>Viridiplantae</taxon>
        <taxon>Streptophyta</taxon>
        <taxon>Embryophyta</taxon>
        <taxon>Tracheophyta</taxon>
        <taxon>Spermatophyta</taxon>
        <taxon>Magnoliopsida</taxon>
        <taxon>eudicotyledons</taxon>
        <taxon>Gunneridae</taxon>
        <taxon>Pentapetalae</taxon>
        <taxon>rosids</taxon>
        <taxon>malvids</taxon>
        <taxon>Sapindales</taxon>
        <taxon>Sapindaceae</taxon>
        <taxon>Hippocastanoideae</taxon>
        <taxon>Acereae</taxon>
        <taxon>Acer</taxon>
    </lineage>
</organism>
<dbReference type="PANTHER" id="PTHR31973">
    <property type="entry name" value="POLYPROTEIN, PUTATIVE-RELATED"/>
    <property type="match status" value="1"/>
</dbReference>
<keyword evidence="3" id="KW-0862">Zinc</keyword>
<accession>A0AAD5NJP4</accession>
<proteinExistence type="predicted"/>
<dbReference type="InterPro" id="IPR006564">
    <property type="entry name" value="Znf_PMZ"/>
</dbReference>
<keyword evidence="7" id="KW-1185">Reference proteome</keyword>
<dbReference type="InterPro" id="IPR007527">
    <property type="entry name" value="Znf_SWIM"/>
</dbReference>
<sequence>MKLKSIICHFEYCGNSKFQVRGHGHKQYVVDIEKKTCACNKWQLIRIPCIHGISALMSSNRYPIDFIDNRYKKASFLKAYTLVIYGINGSSMWLKTNDKPLQCPEFKKQSGRPKKARHLQSDEVRVGGTTKLRRNYISVRCSKCRQQDHNKTTCDKRAAPESIGGNAAWTESVGSYAAGIETTQ</sequence>
<evidence type="ECO:0000313" key="7">
    <source>
        <dbReference type="Proteomes" id="UP001064489"/>
    </source>
</evidence>
<feature type="domain" description="SWIM-type" evidence="5">
    <location>
        <begin position="28"/>
        <end position="60"/>
    </location>
</feature>
<evidence type="ECO:0000313" key="6">
    <source>
        <dbReference type="EMBL" id="KAI9162129.1"/>
    </source>
</evidence>
<dbReference type="PROSITE" id="PS50966">
    <property type="entry name" value="ZF_SWIM"/>
    <property type="match status" value="1"/>
</dbReference>
<comment type="caution">
    <text evidence="6">The sequence shown here is derived from an EMBL/GenBank/DDBJ whole genome shotgun (WGS) entry which is preliminary data.</text>
</comment>
<evidence type="ECO:0000259" key="5">
    <source>
        <dbReference type="PROSITE" id="PS50966"/>
    </source>
</evidence>
<evidence type="ECO:0000256" key="2">
    <source>
        <dbReference type="ARBA" id="ARBA00022771"/>
    </source>
</evidence>
<keyword evidence="2 4" id="KW-0863">Zinc-finger</keyword>
<dbReference type="EMBL" id="JAJSOW010000106">
    <property type="protein sequence ID" value="KAI9162129.1"/>
    <property type="molecule type" value="Genomic_DNA"/>
</dbReference>
<dbReference type="GO" id="GO:0008270">
    <property type="term" value="F:zinc ion binding"/>
    <property type="evidence" value="ECO:0007669"/>
    <property type="project" value="UniProtKB-KW"/>
</dbReference>
<gene>
    <name evidence="6" type="ORF">LWI28_024115</name>
</gene>
<evidence type="ECO:0000256" key="1">
    <source>
        <dbReference type="ARBA" id="ARBA00022723"/>
    </source>
</evidence>
<keyword evidence="1" id="KW-0479">Metal-binding</keyword>
<name>A0AAD5NJP4_ACENE</name>
<dbReference type="SMART" id="SM00575">
    <property type="entry name" value="ZnF_PMZ"/>
    <property type="match status" value="1"/>
</dbReference>
<reference evidence="6" key="2">
    <citation type="submission" date="2023-02" db="EMBL/GenBank/DDBJ databases">
        <authorList>
            <person name="Swenson N.G."/>
            <person name="Wegrzyn J.L."/>
            <person name="Mcevoy S.L."/>
        </authorList>
    </citation>
    <scope>NUCLEOTIDE SEQUENCE</scope>
    <source>
        <strain evidence="6">91603</strain>
        <tissue evidence="6">Leaf</tissue>
    </source>
</reference>
<dbReference type="Proteomes" id="UP001064489">
    <property type="component" value="Chromosome 2"/>
</dbReference>
<dbReference type="AlphaFoldDB" id="A0AAD5NJP4"/>